<organism evidence="7 8">
    <name type="scientific">Nelumbo nucifera</name>
    <name type="common">Sacred lotus</name>
    <dbReference type="NCBI Taxonomy" id="4432"/>
    <lineage>
        <taxon>Eukaryota</taxon>
        <taxon>Viridiplantae</taxon>
        <taxon>Streptophyta</taxon>
        <taxon>Embryophyta</taxon>
        <taxon>Tracheophyta</taxon>
        <taxon>Spermatophyta</taxon>
        <taxon>Magnoliopsida</taxon>
        <taxon>Proteales</taxon>
        <taxon>Nelumbonaceae</taxon>
        <taxon>Nelumbo</taxon>
    </lineage>
</organism>
<dbReference type="PANTHER" id="PTHR10994">
    <property type="entry name" value="RETICULON"/>
    <property type="match status" value="1"/>
</dbReference>
<keyword evidence="5 6" id="KW-0472">Membrane</keyword>
<evidence type="ECO:0000256" key="4">
    <source>
        <dbReference type="ARBA" id="ARBA00022989"/>
    </source>
</evidence>
<proteinExistence type="predicted"/>
<name>A0A1U8BNC6_NELNU</name>
<dbReference type="eggNOG" id="KOG1792">
    <property type="taxonomic scope" value="Eukaryota"/>
</dbReference>
<evidence type="ECO:0000313" key="7">
    <source>
        <dbReference type="Proteomes" id="UP000189703"/>
    </source>
</evidence>
<evidence type="ECO:0000256" key="1">
    <source>
        <dbReference type="ARBA" id="ARBA00004477"/>
    </source>
</evidence>
<dbReference type="Pfam" id="PF02453">
    <property type="entry name" value="Reticulon"/>
    <property type="match status" value="1"/>
</dbReference>
<protein>
    <recommendedName>
        <fullName evidence="6">Reticulon-like protein</fullName>
    </recommendedName>
</protein>
<dbReference type="InterPro" id="IPR003388">
    <property type="entry name" value="Reticulon"/>
</dbReference>
<dbReference type="PANTHER" id="PTHR10994:SF177">
    <property type="entry name" value="RETICULON-LIKE PROTEIN B15"/>
    <property type="match status" value="1"/>
</dbReference>
<evidence type="ECO:0000256" key="6">
    <source>
        <dbReference type="RuleBase" id="RU363132"/>
    </source>
</evidence>
<gene>
    <name evidence="8" type="primary">LOC104612953</name>
</gene>
<reference evidence="8" key="1">
    <citation type="submission" date="2025-08" db="UniProtKB">
        <authorList>
            <consortium name="RefSeq"/>
        </authorList>
    </citation>
    <scope>IDENTIFICATION</scope>
</reference>
<dbReference type="InterPro" id="IPR045064">
    <property type="entry name" value="Reticulon-like"/>
</dbReference>
<keyword evidence="3 6" id="KW-0256">Endoplasmic reticulum</keyword>
<keyword evidence="7" id="KW-1185">Reference proteome</keyword>
<keyword evidence="2 6" id="KW-0812">Transmembrane</keyword>
<dbReference type="GeneID" id="104612953"/>
<dbReference type="GO" id="GO:0005789">
    <property type="term" value="C:endoplasmic reticulum membrane"/>
    <property type="evidence" value="ECO:0007669"/>
    <property type="project" value="UniProtKB-SubCell"/>
</dbReference>
<dbReference type="Proteomes" id="UP000189703">
    <property type="component" value="Unplaced"/>
</dbReference>
<sequence length="247" mass="28356">MSDPVRDSFSESLVEKIADTIHKHADSSSDSESEKYLPPRKKRLFGRKRPVHAVFGGGKYADIILWRNKQVSGCIVAGVTVIWLLFEWLDYHFLTFVCHSLILSLAILFVWSNFACLVNKSPPNFPEVILPEDIFVSIALTLRYEFNRAFSAFREVASGNDMKKFLMVVAVLWIISVVGNWFSFLTLFYIVFVIVYTVPALYEKHEDEVDSFAEKAMVEVNKHYAVLDEKVLKKLPKGALNMDKKHR</sequence>
<dbReference type="OMA" id="HTGTINF"/>
<evidence type="ECO:0000256" key="2">
    <source>
        <dbReference type="ARBA" id="ARBA00022692"/>
    </source>
</evidence>
<dbReference type="OrthoDB" id="567788at2759"/>
<dbReference type="GO" id="GO:0009617">
    <property type="term" value="P:response to bacterium"/>
    <property type="evidence" value="ECO:0007669"/>
    <property type="project" value="InterPro"/>
</dbReference>
<dbReference type="AlphaFoldDB" id="A0A1U8BNC6"/>
<keyword evidence="4 6" id="KW-1133">Transmembrane helix</keyword>
<comment type="subcellular location">
    <subcellularLocation>
        <location evidence="1 6">Endoplasmic reticulum membrane</location>
        <topology evidence="1 6">Multi-pass membrane protein</topology>
    </subcellularLocation>
</comment>
<evidence type="ECO:0000256" key="3">
    <source>
        <dbReference type="ARBA" id="ARBA00022824"/>
    </source>
</evidence>
<feature type="transmembrane region" description="Helical" evidence="6">
    <location>
        <begin position="165"/>
        <end position="198"/>
    </location>
</feature>
<feature type="transmembrane region" description="Helical" evidence="6">
    <location>
        <begin position="93"/>
        <end position="114"/>
    </location>
</feature>
<accession>A0A1U8BNC6</accession>
<evidence type="ECO:0000256" key="5">
    <source>
        <dbReference type="ARBA" id="ARBA00023136"/>
    </source>
</evidence>
<dbReference type="RefSeq" id="XP_010278922.1">
    <property type="nucleotide sequence ID" value="XM_010280620.2"/>
</dbReference>
<evidence type="ECO:0000313" key="8">
    <source>
        <dbReference type="RefSeq" id="XP_010278922.1"/>
    </source>
</evidence>
<feature type="transmembrane region" description="Helical" evidence="6">
    <location>
        <begin position="70"/>
        <end position="86"/>
    </location>
</feature>
<dbReference type="KEGG" id="nnu:104612953"/>
<dbReference type="PROSITE" id="PS50845">
    <property type="entry name" value="RETICULON"/>
    <property type="match status" value="1"/>
</dbReference>